<dbReference type="InterPro" id="IPR001254">
    <property type="entry name" value="Trypsin_dom"/>
</dbReference>
<comment type="caution">
    <text evidence="10">The sequence shown here is derived from an EMBL/GenBank/DDBJ whole genome shotgun (WGS) entry which is preliminary data.</text>
</comment>
<name>A0A8T1W355_9STRA</name>
<keyword evidence="3" id="KW-0964">Secreted</keyword>
<organism evidence="10 11">
    <name type="scientific">Phytophthora boehmeriae</name>
    <dbReference type="NCBI Taxonomy" id="109152"/>
    <lineage>
        <taxon>Eukaryota</taxon>
        <taxon>Sar</taxon>
        <taxon>Stramenopiles</taxon>
        <taxon>Oomycota</taxon>
        <taxon>Peronosporomycetes</taxon>
        <taxon>Peronosporales</taxon>
        <taxon>Peronosporaceae</taxon>
        <taxon>Phytophthora</taxon>
    </lineage>
</organism>
<dbReference type="FunFam" id="2.40.10.10:FF:000156">
    <property type="entry name" value="MIP06385p"/>
    <property type="match status" value="1"/>
</dbReference>
<sequence length="259" mass="27146">MKVVSTLAATSIALGCFASANAEHVERQLVLGGTIVPSGTKTYTTGLRPTPEGDSFCGGSLVAPNLVLTSASCTTFGEINYVSVGTHYRNGTQDGEQIKVVSVTNHTDYNHDQGGYDFALVKLEKPSKFTPVKLPAADGSDIKPGAYSTVMGWGQTTYPNGTFSHELQRVSVELWENYDCAHVLDIVDTEVCAGGDAGKDSCTGDQGSPLIVEKTAGDADDVLVGVSSWGYGCGEAGYPGVYSRVSSAVEWINAATKAQ</sequence>
<evidence type="ECO:0000256" key="2">
    <source>
        <dbReference type="ARBA" id="ARBA00007664"/>
    </source>
</evidence>
<evidence type="ECO:0000256" key="3">
    <source>
        <dbReference type="ARBA" id="ARBA00022525"/>
    </source>
</evidence>
<feature type="chain" id="PRO_5035831874" description="Peptidase S1 domain-containing protein" evidence="8">
    <location>
        <begin position="23"/>
        <end position="259"/>
    </location>
</feature>
<dbReference type="SMART" id="SM00020">
    <property type="entry name" value="Tryp_SPc"/>
    <property type="match status" value="1"/>
</dbReference>
<gene>
    <name evidence="10" type="ORF">PHYBOEH_008620</name>
</gene>
<dbReference type="GO" id="GO:0006508">
    <property type="term" value="P:proteolysis"/>
    <property type="evidence" value="ECO:0007669"/>
    <property type="project" value="InterPro"/>
</dbReference>
<evidence type="ECO:0000313" key="11">
    <source>
        <dbReference type="Proteomes" id="UP000693981"/>
    </source>
</evidence>
<keyword evidence="6" id="KW-1015">Disulfide bond</keyword>
<feature type="domain" description="Peptidase S1" evidence="9">
    <location>
        <begin position="30"/>
        <end position="257"/>
    </location>
</feature>
<evidence type="ECO:0000256" key="4">
    <source>
        <dbReference type="ARBA" id="ARBA00022729"/>
    </source>
</evidence>
<evidence type="ECO:0000256" key="7">
    <source>
        <dbReference type="ARBA" id="ARBA00023180"/>
    </source>
</evidence>
<dbReference type="PROSITE" id="PS50240">
    <property type="entry name" value="TRYPSIN_DOM"/>
    <property type="match status" value="1"/>
</dbReference>
<keyword evidence="11" id="KW-1185">Reference proteome</keyword>
<dbReference type="AlphaFoldDB" id="A0A8T1W355"/>
<dbReference type="Pfam" id="PF00089">
    <property type="entry name" value="Trypsin"/>
    <property type="match status" value="1"/>
</dbReference>
<dbReference type="GO" id="GO:0005576">
    <property type="term" value="C:extracellular region"/>
    <property type="evidence" value="ECO:0007669"/>
    <property type="project" value="UniProtKB-SubCell"/>
</dbReference>
<dbReference type="OrthoDB" id="10066789at2759"/>
<dbReference type="InterPro" id="IPR050430">
    <property type="entry name" value="Peptidase_S1"/>
</dbReference>
<dbReference type="GO" id="GO:0004252">
    <property type="term" value="F:serine-type endopeptidase activity"/>
    <property type="evidence" value="ECO:0007669"/>
    <property type="project" value="InterPro"/>
</dbReference>
<evidence type="ECO:0000313" key="10">
    <source>
        <dbReference type="EMBL" id="KAG7386620.1"/>
    </source>
</evidence>
<dbReference type="EMBL" id="JAGDFL010000506">
    <property type="protein sequence ID" value="KAG7386620.1"/>
    <property type="molecule type" value="Genomic_DNA"/>
</dbReference>
<dbReference type="Proteomes" id="UP000693981">
    <property type="component" value="Unassembled WGS sequence"/>
</dbReference>
<dbReference type="PANTHER" id="PTHR24276:SF98">
    <property type="entry name" value="FI18310P1-RELATED"/>
    <property type="match status" value="1"/>
</dbReference>
<proteinExistence type="inferred from homology"/>
<keyword evidence="5" id="KW-0843">Virulence</keyword>
<accession>A0A8T1W355</accession>
<keyword evidence="4 8" id="KW-0732">Signal</keyword>
<evidence type="ECO:0000259" key="9">
    <source>
        <dbReference type="PROSITE" id="PS50240"/>
    </source>
</evidence>
<comment type="subcellular location">
    <subcellularLocation>
        <location evidence="1">Secreted</location>
    </subcellularLocation>
</comment>
<keyword evidence="7" id="KW-0325">Glycoprotein</keyword>
<protein>
    <recommendedName>
        <fullName evidence="9">Peptidase S1 domain-containing protein</fullName>
    </recommendedName>
</protein>
<evidence type="ECO:0000256" key="1">
    <source>
        <dbReference type="ARBA" id="ARBA00004613"/>
    </source>
</evidence>
<evidence type="ECO:0000256" key="6">
    <source>
        <dbReference type="ARBA" id="ARBA00023157"/>
    </source>
</evidence>
<evidence type="ECO:0000256" key="8">
    <source>
        <dbReference type="SAM" id="SignalP"/>
    </source>
</evidence>
<evidence type="ECO:0000256" key="5">
    <source>
        <dbReference type="ARBA" id="ARBA00023026"/>
    </source>
</evidence>
<dbReference type="CDD" id="cd00190">
    <property type="entry name" value="Tryp_SPc"/>
    <property type="match status" value="1"/>
</dbReference>
<dbReference type="PROSITE" id="PS51257">
    <property type="entry name" value="PROKAR_LIPOPROTEIN"/>
    <property type="match status" value="1"/>
</dbReference>
<dbReference type="PANTHER" id="PTHR24276">
    <property type="entry name" value="POLYSERASE-RELATED"/>
    <property type="match status" value="1"/>
</dbReference>
<reference evidence="10" key="1">
    <citation type="submission" date="2021-02" db="EMBL/GenBank/DDBJ databases">
        <authorList>
            <person name="Palmer J.M."/>
        </authorList>
    </citation>
    <scope>NUCLEOTIDE SEQUENCE</scope>
    <source>
        <strain evidence="10">SCRP23</strain>
    </source>
</reference>
<comment type="similarity">
    <text evidence="2">Belongs to the peptidase S1 family.</text>
</comment>
<feature type="signal peptide" evidence="8">
    <location>
        <begin position="1"/>
        <end position="22"/>
    </location>
</feature>